<evidence type="ECO:0000313" key="3">
    <source>
        <dbReference type="Proteomes" id="UP000001660"/>
    </source>
</evidence>
<dbReference type="InterPro" id="IPR017740">
    <property type="entry name" value="TssA-like"/>
</dbReference>
<evidence type="ECO:0000313" key="2">
    <source>
        <dbReference type="EMBL" id="CBK41700.1"/>
    </source>
</evidence>
<organism evidence="2 3">
    <name type="scientific">Nitrospira defluvii</name>
    <dbReference type="NCBI Taxonomy" id="330214"/>
    <lineage>
        <taxon>Bacteria</taxon>
        <taxon>Pseudomonadati</taxon>
        <taxon>Nitrospirota</taxon>
        <taxon>Nitrospiria</taxon>
        <taxon>Nitrospirales</taxon>
        <taxon>Nitrospiraceae</taxon>
        <taxon>Nitrospira</taxon>
    </lineage>
</organism>
<dbReference type="Pfam" id="PF06812">
    <property type="entry name" value="ImpA_N"/>
    <property type="match status" value="1"/>
</dbReference>
<dbReference type="AlphaFoldDB" id="D8PEP1"/>
<dbReference type="eggNOG" id="COG3515">
    <property type="taxonomic scope" value="Bacteria"/>
</dbReference>
<reference evidence="2 3" key="1">
    <citation type="journal article" date="2010" name="Proc. Natl. Acad. Sci. U.S.A.">
        <title>A Nitrospira metagenome illuminates the physiology and evolution of globally important nitrite-oxidizing bacteria.</title>
        <authorList>
            <person name="Lucker S."/>
            <person name="Wagner M."/>
            <person name="Maixner F."/>
            <person name="Pelletier E."/>
            <person name="Koch H."/>
            <person name="Vacherie B."/>
            <person name="Rattei T."/>
            <person name="Sinninghe Damste J."/>
            <person name="Spieck E."/>
            <person name="Le Paslier D."/>
            <person name="Daims H."/>
        </authorList>
    </citation>
    <scope>NUCLEOTIDE SEQUENCE [LARGE SCALE GENOMIC DNA]</scope>
</reference>
<dbReference type="EMBL" id="FP929003">
    <property type="protein sequence ID" value="CBK41700.1"/>
    <property type="molecule type" value="Genomic_DNA"/>
</dbReference>
<protein>
    <recommendedName>
        <fullName evidence="1">ImpA N-terminal domain-containing protein</fullName>
    </recommendedName>
</protein>
<sequence length="372" mass="41437">MASVPTVDIDAILKPISGDKPCGVDPRDGVSFDLLKEARREEDAASQGDWKREVKVADWPKVIQIATKVLSTEGKDLQVVAWLAEGLVKKHASAGLRDGLKVLRGLHEQYWDHFYPVIEDGDLEFRGGRLDALNKTLPIAILNMPLIHPPGGPAYSYWQYKESQEVENLRRGASTDGDKKRALAEALEEGKLEGEKFEKAVAMTPLTHCSTILENLNQCWDEFEQFERIVDEKYRPEAPSLRFIKEAVSECRSLMNGIVRKKGGVGASTVIQPDNAPREADMAPVVQMTASGSGIMPVDRADALRRLGAVAEFFRRTEPHSPVAYLVQRAARWGEMPLEEWLQEVIKSDDVLGNVRETLGLTQSRPTNEQTP</sequence>
<dbReference type="InterPro" id="IPR010657">
    <property type="entry name" value="ImpA_N"/>
</dbReference>
<evidence type="ECO:0000259" key="1">
    <source>
        <dbReference type="Pfam" id="PF06812"/>
    </source>
</evidence>
<keyword evidence="3" id="KW-1185">Reference proteome</keyword>
<dbReference type="NCBIfam" id="TIGR03363">
    <property type="entry name" value="VI_chp_8"/>
    <property type="match status" value="1"/>
</dbReference>
<dbReference type="OrthoDB" id="9771118at2"/>
<accession>D8PEP1</accession>
<dbReference type="HOGENOM" id="CLU_060104_1_1_0"/>
<dbReference type="Proteomes" id="UP000001660">
    <property type="component" value="Chromosome"/>
</dbReference>
<dbReference type="KEGG" id="nde:NIDE1976"/>
<dbReference type="PANTHER" id="PTHR37951:SF1">
    <property type="entry name" value="TYPE VI SECRETION SYSTEM COMPONENT TSSA1"/>
    <property type="match status" value="1"/>
</dbReference>
<dbReference type="STRING" id="330214.NIDE1976"/>
<feature type="domain" description="ImpA N-terminal" evidence="1">
    <location>
        <begin position="13"/>
        <end position="134"/>
    </location>
</feature>
<proteinExistence type="predicted"/>
<name>D8PEP1_9BACT</name>
<dbReference type="PANTHER" id="PTHR37951">
    <property type="entry name" value="CYTOPLASMIC PROTEIN-RELATED"/>
    <property type="match status" value="1"/>
</dbReference>
<gene>
    <name evidence="2" type="ORF">NIDE1976</name>
</gene>